<name>A0A167XSQ7_9HYPO</name>
<dbReference type="Proteomes" id="UP000078544">
    <property type="component" value="Unassembled WGS sequence"/>
</dbReference>
<organism evidence="1 2">
    <name type="scientific">Moelleriella libera RCEF 2490</name>
    <dbReference type="NCBI Taxonomy" id="1081109"/>
    <lineage>
        <taxon>Eukaryota</taxon>
        <taxon>Fungi</taxon>
        <taxon>Dikarya</taxon>
        <taxon>Ascomycota</taxon>
        <taxon>Pezizomycotina</taxon>
        <taxon>Sordariomycetes</taxon>
        <taxon>Hypocreomycetidae</taxon>
        <taxon>Hypocreales</taxon>
        <taxon>Clavicipitaceae</taxon>
        <taxon>Moelleriella</taxon>
    </lineage>
</organism>
<accession>A0A167XSQ7</accession>
<evidence type="ECO:0000313" key="2">
    <source>
        <dbReference type="Proteomes" id="UP000078544"/>
    </source>
</evidence>
<proteinExistence type="predicted"/>
<gene>
    <name evidence="1" type="ORF">AAL_07111</name>
</gene>
<sequence length="92" mass="9280">MVAGNRPRGRHVHQPPVWQAWLCVTGPCAAGDAKGEQFAQELWLDDGVPRAPGVRKICPALQAPAPVHSAAAAGGRGGFVGGVSGVGEGASC</sequence>
<dbReference type="AlphaFoldDB" id="A0A167XSQ7"/>
<reference evidence="1 2" key="1">
    <citation type="journal article" date="2016" name="Genome Biol. Evol.">
        <title>Divergent and convergent evolution of fungal pathogenicity.</title>
        <authorList>
            <person name="Shang Y."/>
            <person name="Xiao G."/>
            <person name="Zheng P."/>
            <person name="Cen K."/>
            <person name="Zhan S."/>
            <person name="Wang C."/>
        </authorList>
    </citation>
    <scope>NUCLEOTIDE SEQUENCE [LARGE SCALE GENOMIC DNA]</scope>
    <source>
        <strain evidence="1 2">RCEF 2490</strain>
    </source>
</reference>
<comment type="caution">
    <text evidence="1">The sequence shown here is derived from an EMBL/GenBank/DDBJ whole genome shotgun (WGS) entry which is preliminary data.</text>
</comment>
<dbReference type="EMBL" id="AZGY01000021">
    <property type="protein sequence ID" value="KZZ90425.1"/>
    <property type="molecule type" value="Genomic_DNA"/>
</dbReference>
<protein>
    <submittedName>
        <fullName evidence="1">Uncharacterized protein</fullName>
    </submittedName>
</protein>
<evidence type="ECO:0000313" key="1">
    <source>
        <dbReference type="EMBL" id="KZZ90425.1"/>
    </source>
</evidence>
<keyword evidence="2" id="KW-1185">Reference proteome</keyword>